<dbReference type="OrthoDB" id="7571212at2"/>
<reference evidence="2" key="1">
    <citation type="journal article" date="2014" name="Stand. Genomic Sci.">
        <title>Genome sequence of the exopolysaccharide-producing Salipiger mucosus type strain (DSM 16094(T)), a moderately halophilic member of the Roseobacter clade.</title>
        <authorList>
            <person name="Riedel T."/>
            <person name="Spring S."/>
            <person name="Fiebig A."/>
            <person name="Petersen J."/>
            <person name="Kyrpides N.C."/>
            <person name="Goker M."/>
            <person name="Klenk H.P."/>
        </authorList>
    </citation>
    <scope>NUCLEOTIDE SEQUENCE [LARGE SCALE GENOMIC DNA]</scope>
    <source>
        <strain evidence="2">DSM 16094</strain>
    </source>
</reference>
<gene>
    <name evidence="1" type="ORF">Salmuc_02466</name>
</gene>
<keyword evidence="2" id="KW-1185">Reference proteome</keyword>
<dbReference type="STRING" id="1123237.Salmuc_02466"/>
<dbReference type="EMBL" id="APVH01000027">
    <property type="protein sequence ID" value="EPX82098.1"/>
    <property type="molecule type" value="Genomic_DNA"/>
</dbReference>
<dbReference type="InterPro" id="IPR045622">
    <property type="entry name" value="DUF6441"/>
</dbReference>
<comment type="caution">
    <text evidence="1">The sequence shown here is derived from an EMBL/GenBank/DDBJ whole genome shotgun (WGS) entry which is preliminary data.</text>
</comment>
<accession>S9QR67</accession>
<sequence length="223" mass="24857">MTRDRIEAALEGDLRAFMEDELRISEQAVTKGLRAAGDRLKRRLRQDVVSAGLGRRLSKNWQSRTYPKNGASLGAATTVSAKAPQLMRAFEEGSKIRATGGRFLAIPTPAAPKQGVGRKRLTPETFPEHRFGPLRFVPRRNGLALLVVDNQRERKGKRGGYALSRSKRARKTGYGLLSVPMFVLVPQVRLKPRLNIEQITREAVAGLASDIDAAFRTMPDRRR</sequence>
<dbReference type="RefSeq" id="WP_020038634.1">
    <property type="nucleotide sequence ID" value="NZ_KE557276.1"/>
</dbReference>
<evidence type="ECO:0000313" key="2">
    <source>
        <dbReference type="Proteomes" id="UP000015347"/>
    </source>
</evidence>
<dbReference type="AlphaFoldDB" id="S9QR67"/>
<evidence type="ECO:0000313" key="1">
    <source>
        <dbReference type="EMBL" id="EPX82098.1"/>
    </source>
</evidence>
<dbReference type="eggNOG" id="ENOG502Z85X">
    <property type="taxonomic scope" value="Bacteria"/>
</dbReference>
<name>S9QR67_9RHOB</name>
<protein>
    <submittedName>
        <fullName evidence="1">Uncharacterized protein</fullName>
    </submittedName>
</protein>
<dbReference type="HOGENOM" id="CLU_088242_0_0_5"/>
<proteinExistence type="predicted"/>
<organism evidence="1 2">
    <name type="scientific">Salipiger mucosus DSM 16094</name>
    <dbReference type="NCBI Taxonomy" id="1123237"/>
    <lineage>
        <taxon>Bacteria</taxon>
        <taxon>Pseudomonadati</taxon>
        <taxon>Pseudomonadota</taxon>
        <taxon>Alphaproteobacteria</taxon>
        <taxon>Rhodobacterales</taxon>
        <taxon>Roseobacteraceae</taxon>
        <taxon>Salipiger</taxon>
    </lineage>
</organism>
<dbReference type="Proteomes" id="UP000015347">
    <property type="component" value="Unassembled WGS sequence"/>
</dbReference>
<dbReference type="Pfam" id="PF20039">
    <property type="entry name" value="DUF6441"/>
    <property type="match status" value="1"/>
</dbReference>